<dbReference type="RefSeq" id="WP_379274040.1">
    <property type="nucleotide sequence ID" value="NZ_JBHUGT010000052.1"/>
</dbReference>
<dbReference type="EMBL" id="JBHUMY010000013">
    <property type="protein sequence ID" value="MFD2661329.1"/>
    <property type="molecule type" value="Genomic_DNA"/>
</dbReference>
<dbReference type="SUPFAM" id="SSF51445">
    <property type="entry name" value="(Trans)glycosidases"/>
    <property type="match status" value="1"/>
</dbReference>
<evidence type="ECO:0000313" key="1">
    <source>
        <dbReference type="EMBL" id="MFD2661329.1"/>
    </source>
</evidence>
<evidence type="ECO:0000313" key="2">
    <source>
        <dbReference type="Proteomes" id="UP001597493"/>
    </source>
</evidence>
<dbReference type="Gene3D" id="3.20.20.80">
    <property type="entry name" value="Glycosidases"/>
    <property type="match status" value="1"/>
</dbReference>
<dbReference type="Proteomes" id="UP001597493">
    <property type="component" value="Unassembled WGS sequence"/>
</dbReference>
<gene>
    <name evidence="1" type="ORF">ACFSW5_13830</name>
</gene>
<protein>
    <submittedName>
        <fullName evidence="1">Uncharacterized protein</fullName>
    </submittedName>
</protein>
<sequence>MRSGKVWNARNAGWIGKLLLALVLLLPAVSVQREYAKAEGELLKTGNYYYSIAPNAGGLPDKGATGLISSENGVILDGLTTTYAGWMGSATAVGTVQVVIDLLKDYPLEAINIVMNAPNQYWGFKEFTVKYRSEATPDYYYIAGKHVRVGTALNNTVNLPMAGKTARFIVIDMKRAHSYQHIPLSEVQIYKGTGDEGQNPAPTYTAEQMQAELKKDAMMVDKYGQWIYETWDGKVTSDEQLRQEYAQEAAKLSKVKLNREKYDQYGGIKSGGQYEGTGYFRLEQIDGKWWFITPDGYKFFLKGVDAASLWEWGYGTPLKKADGTPRLVFEELPDPGAYAPAYANDANGERVSFLVANVMKKYGAGFEAKWEDITKKRLIDWGFNAFSKWTKPNFINDFPYIEVLQDPMTLKRIQWTYDVFDPEAPSIIEDALKARLNEIKNDRWLIGYTYDNEAGWNADIVKTVLTYDSESAAKNAFVDHIAAKYNNDIAAVNQLLGTSAESFDALKDTSINIANVPAAEVSDYIKLASRTFFSTIKGIIEKYDPNHLFLGSSIVPTWRTSLDWDSAAMEIVDAFSVDNYTNDPNWIARYESFNKPLLNLEFSFGTSQRGLSPVNASTNVPSIEERGLAFEDFVEGQASHPLFVGSGWFTYYDQAVTGRRDNENFNIGLVNQQDQPYTEMVQIMKSVNAGLEAVHENGG</sequence>
<organism evidence="1 2">
    <name type="scientific">Paenibacillus thailandensis</name>
    <dbReference type="NCBI Taxonomy" id="393250"/>
    <lineage>
        <taxon>Bacteria</taxon>
        <taxon>Bacillati</taxon>
        <taxon>Bacillota</taxon>
        <taxon>Bacilli</taxon>
        <taxon>Bacillales</taxon>
        <taxon>Paenibacillaceae</taxon>
        <taxon>Paenibacillus</taxon>
    </lineage>
</organism>
<reference evidence="2" key="1">
    <citation type="journal article" date="2019" name="Int. J. Syst. Evol. Microbiol.">
        <title>The Global Catalogue of Microorganisms (GCM) 10K type strain sequencing project: providing services to taxonomists for standard genome sequencing and annotation.</title>
        <authorList>
            <consortium name="The Broad Institute Genomics Platform"/>
            <consortium name="The Broad Institute Genome Sequencing Center for Infectious Disease"/>
            <person name="Wu L."/>
            <person name="Ma J."/>
        </authorList>
    </citation>
    <scope>NUCLEOTIDE SEQUENCE [LARGE SCALE GENOMIC DNA]</scope>
    <source>
        <strain evidence="2">TISTR 1827</strain>
    </source>
</reference>
<dbReference type="InterPro" id="IPR017853">
    <property type="entry name" value="GH"/>
</dbReference>
<comment type="caution">
    <text evidence="1">The sequence shown here is derived from an EMBL/GenBank/DDBJ whole genome shotgun (WGS) entry which is preliminary data.</text>
</comment>
<proteinExistence type="predicted"/>
<accession>A0ABW5QY07</accession>
<name>A0ABW5QY07_9BACL</name>
<keyword evidence="2" id="KW-1185">Reference proteome</keyword>
<dbReference type="Gene3D" id="2.60.120.260">
    <property type="entry name" value="Galactose-binding domain-like"/>
    <property type="match status" value="1"/>
</dbReference>